<dbReference type="AlphaFoldDB" id="A0A182XT80"/>
<name>A0A182XT80_ANOQN</name>
<dbReference type="VEuPathDB" id="VectorBase:AQUA015028"/>
<proteinExistence type="predicted"/>
<evidence type="ECO:0000313" key="2">
    <source>
        <dbReference type="Proteomes" id="UP000076407"/>
    </source>
</evidence>
<evidence type="ECO:0000313" key="1">
    <source>
        <dbReference type="EnsemblMetazoa" id="AQUA015028-PA"/>
    </source>
</evidence>
<protein>
    <submittedName>
        <fullName evidence="1">Uncharacterized protein</fullName>
    </submittedName>
</protein>
<keyword evidence="2" id="KW-1185">Reference proteome</keyword>
<sequence length="78" mass="8539">MMHLATLVSTVIQPQTFVIPATCDDESAVVVGTAGVQLLALSPVLRVFEVGSLLALRLAIPWIGRHWEHVPQYDHHGE</sequence>
<organism evidence="1 2">
    <name type="scientific">Anopheles quadriannulatus</name>
    <name type="common">Mosquito</name>
    <dbReference type="NCBI Taxonomy" id="34691"/>
    <lineage>
        <taxon>Eukaryota</taxon>
        <taxon>Metazoa</taxon>
        <taxon>Ecdysozoa</taxon>
        <taxon>Arthropoda</taxon>
        <taxon>Hexapoda</taxon>
        <taxon>Insecta</taxon>
        <taxon>Pterygota</taxon>
        <taxon>Neoptera</taxon>
        <taxon>Endopterygota</taxon>
        <taxon>Diptera</taxon>
        <taxon>Nematocera</taxon>
        <taxon>Culicoidea</taxon>
        <taxon>Culicidae</taxon>
        <taxon>Anophelinae</taxon>
        <taxon>Anopheles</taxon>
    </lineage>
</organism>
<reference evidence="1" key="1">
    <citation type="submission" date="2020-05" db="UniProtKB">
        <authorList>
            <consortium name="EnsemblMetazoa"/>
        </authorList>
    </citation>
    <scope>IDENTIFICATION</scope>
    <source>
        <strain evidence="1">SANGQUA</strain>
    </source>
</reference>
<dbReference type="Proteomes" id="UP000076407">
    <property type="component" value="Unassembled WGS sequence"/>
</dbReference>
<dbReference type="EnsemblMetazoa" id="AQUA015028-RA">
    <property type="protein sequence ID" value="AQUA015028-PA"/>
    <property type="gene ID" value="AQUA015028"/>
</dbReference>
<accession>A0A182XT80</accession>